<dbReference type="CDD" id="cd21789">
    <property type="entry name" value="Rad21_Rec8_M_SpRec8p-like"/>
    <property type="match status" value="1"/>
</dbReference>
<gene>
    <name evidence="5" type="ORF">EK21DRAFT_52696</name>
</gene>
<evidence type="ECO:0000259" key="4">
    <source>
        <dbReference type="Pfam" id="PF04825"/>
    </source>
</evidence>
<dbReference type="Proteomes" id="UP000799777">
    <property type="component" value="Unassembled WGS sequence"/>
</dbReference>
<proteinExistence type="predicted"/>
<feature type="compositionally biased region" description="Basic and acidic residues" evidence="3">
    <location>
        <begin position="729"/>
        <end position="742"/>
    </location>
</feature>
<evidence type="ECO:0000256" key="1">
    <source>
        <dbReference type="ARBA" id="ARBA00004123"/>
    </source>
</evidence>
<dbReference type="Pfam" id="PF04825">
    <property type="entry name" value="Rad21_Rec8_N"/>
    <property type="match status" value="1"/>
</dbReference>
<comment type="subcellular location">
    <subcellularLocation>
        <location evidence="1">Nucleus</location>
    </subcellularLocation>
</comment>
<dbReference type="InterPro" id="IPR006910">
    <property type="entry name" value="Rad21_Rec8_N"/>
</dbReference>
<dbReference type="GO" id="GO:0030892">
    <property type="term" value="C:mitotic cohesin complex"/>
    <property type="evidence" value="ECO:0007669"/>
    <property type="project" value="TreeGrafter"/>
</dbReference>
<accession>A0A9P4HL79</accession>
<dbReference type="AlphaFoldDB" id="A0A9P4HL79"/>
<feature type="domain" description="Rad21/Rec8-like protein N-terminal" evidence="4">
    <location>
        <begin position="1"/>
        <end position="111"/>
    </location>
</feature>
<feature type="region of interest" description="Disordered" evidence="3">
    <location>
        <begin position="151"/>
        <end position="193"/>
    </location>
</feature>
<evidence type="ECO:0000256" key="2">
    <source>
        <dbReference type="ARBA" id="ARBA00023242"/>
    </source>
</evidence>
<feature type="compositionally biased region" description="Basic and acidic residues" evidence="3">
    <location>
        <begin position="440"/>
        <end position="453"/>
    </location>
</feature>
<dbReference type="InterPro" id="IPR039781">
    <property type="entry name" value="Rad21/Rec8-like"/>
</dbReference>
<keyword evidence="2" id="KW-0539">Nucleus</keyword>
<dbReference type="EMBL" id="ML978155">
    <property type="protein sequence ID" value="KAF2036304.1"/>
    <property type="molecule type" value="Genomic_DNA"/>
</dbReference>
<evidence type="ECO:0000256" key="3">
    <source>
        <dbReference type="SAM" id="MobiDB-lite"/>
    </source>
</evidence>
<dbReference type="GO" id="GO:0003682">
    <property type="term" value="F:chromatin binding"/>
    <property type="evidence" value="ECO:0007669"/>
    <property type="project" value="TreeGrafter"/>
</dbReference>
<evidence type="ECO:0000313" key="6">
    <source>
        <dbReference type="Proteomes" id="UP000799777"/>
    </source>
</evidence>
<dbReference type="PANTHER" id="PTHR12585">
    <property type="entry name" value="SCC1 / RAD21 FAMILY MEMBER"/>
    <property type="match status" value="1"/>
</dbReference>
<dbReference type="GO" id="GO:0007064">
    <property type="term" value="P:mitotic sister chromatid cohesion"/>
    <property type="evidence" value="ECO:0007669"/>
    <property type="project" value="TreeGrafter"/>
</dbReference>
<comment type="caution">
    <text evidence="5">The sequence shown here is derived from an EMBL/GenBank/DDBJ whole genome shotgun (WGS) entry which is preliminary data.</text>
</comment>
<feature type="region of interest" description="Disordered" evidence="3">
    <location>
        <begin position="489"/>
        <end position="530"/>
    </location>
</feature>
<feature type="region of interest" description="Disordered" evidence="3">
    <location>
        <begin position="433"/>
        <end position="453"/>
    </location>
</feature>
<feature type="region of interest" description="Disordered" evidence="3">
    <location>
        <begin position="291"/>
        <end position="319"/>
    </location>
</feature>
<feature type="region of interest" description="Disordered" evidence="3">
    <location>
        <begin position="710"/>
        <end position="742"/>
    </location>
</feature>
<protein>
    <recommendedName>
        <fullName evidence="4">Rad21/Rec8-like protein N-terminal domain-containing protein</fullName>
    </recommendedName>
</protein>
<dbReference type="PANTHER" id="PTHR12585:SF70">
    <property type="entry name" value="RAD21_REC8 N TERMINAL DOMAIN PROTEIN (AFU_ORTHOLOGUE AFUA_6G02900)"/>
    <property type="match status" value="1"/>
</dbReference>
<dbReference type="OrthoDB" id="5427633at2759"/>
<keyword evidence="6" id="KW-1185">Reference proteome</keyword>
<organism evidence="5 6">
    <name type="scientific">Setomelanomma holmii</name>
    <dbReference type="NCBI Taxonomy" id="210430"/>
    <lineage>
        <taxon>Eukaryota</taxon>
        <taxon>Fungi</taxon>
        <taxon>Dikarya</taxon>
        <taxon>Ascomycota</taxon>
        <taxon>Pezizomycotina</taxon>
        <taxon>Dothideomycetes</taxon>
        <taxon>Pleosporomycetidae</taxon>
        <taxon>Pleosporales</taxon>
        <taxon>Pleosporineae</taxon>
        <taxon>Phaeosphaeriaceae</taxon>
        <taxon>Setomelanomma</taxon>
    </lineage>
</organism>
<name>A0A9P4HL79_9PLEO</name>
<evidence type="ECO:0000313" key="5">
    <source>
        <dbReference type="EMBL" id="KAF2036304.1"/>
    </source>
</evidence>
<sequence length="742" mass="79750">MFYSHEVLTSRKYGVATVWLVATLGSKSSLKRINRKQILDVDVAKACQTIVDPVAPMALRLQGSLLYGVSRVYLQQCGYVLSDAQSAQHAMTMMLRTVKNLGLDPDAGKARPEQLVLPDDPSFLPDFALPPPELFADLDLGLEFDITRSGESQSLTPFGSQQSQSSSHAGALGGLVLPTSSPDAPGSFRVEGDNNIAGHAGMFGGDDDLQLEDPGFTFGDDGELIDDPPARVAAGTPAAHSAAAMLSDAGASAKVRREHEEGQMGGVQLPGDHMDLDLPILGDDLPEGEAFPTAGQQQSSDHIEVVQSSSTASAPMRKKRRTVKVLVTDTTIELKNKDLADWNANYVQNMATTTKAKKQKRVAQQAKKDAEYFLWGRGVGGIAEQFGGLPGPNPFDMFVGDNLFELYTGVSRRQVAGAKHDRDRGIDDATQNESRCVRQKTGEPEDEVGRGMDDEGFMVGGDDVELPREAVSALDDEQMFSAMPWNISASKHGSSAVPGSRRPGMPDSGRPGSRPGSRLVSASPLHGRGQPLAIDPLLNLENDGDISLGGDEFADPGPGTSSPPTIVETVLQPSIRVREALSAEGANFLDFVSDAIVEKRDRAQANIEHVQNIKREEDVIVVEDITFEELLPPAENNKMIACQGLMMVLALGTKGMLDVQQHEGFGSINLKLTDQAKASQVVEISDEEEFDGEEISDGGVEITGERVVEEQDEAEGDGHFEEQFAAGDGRNEESDHDSLYDD</sequence>
<dbReference type="GO" id="GO:0005634">
    <property type="term" value="C:nucleus"/>
    <property type="evidence" value="ECO:0007669"/>
    <property type="project" value="UniProtKB-SubCell"/>
</dbReference>
<reference evidence="5" key="1">
    <citation type="journal article" date="2020" name="Stud. Mycol.">
        <title>101 Dothideomycetes genomes: a test case for predicting lifestyles and emergence of pathogens.</title>
        <authorList>
            <person name="Haridas S."/>
            <person name="Albert R."/>
            <person name="Binder M."/>
            <person name="Bloem J."/>
            <person name="Labutti K."/>
            <person name="Salamov A."/>
            <person name="Andreopoulos B."/>
            <person name="Baker S."/>
            <person name="Barry K."/>
            <person name="Bills G."/>
            <person name="Bluhm B."/>
            <person name="Cannon C."/>
            <person name="Castanera R."/>
            <person name="Culley D."/>
            <person name="Daum C."/>
            <person name="Ezra D."/>
            <person name="Gonzalez J."/>
            <person name="Henrissat B."/>
            <person name="Kuo A."/>
            <person name="Liang C."/>
            <person name="Lipzen A."/>
            <person name="Lutzoni F."/>
            <person name="Magnuson J."/>
            <person name="Mondo S."/>
            <person name="Nolan M."/>
            <person name="Ohm R."/>
            <person name="Pangilinan J."/>
            <person name="Park H.-J."/>
            <person name="Ramirez L."/>
            <person name="Alfaro M."/>
            <person name="Sun H."/>
            <person name="Tritt A."/>
            <person name="Yoshinaga Y."/>
            <person name="Zwiers L.-H."/>
            <person name="Turgeon B."/>
            <person name="Goodwin S."/>
            <person name="Spatafora J."/>
            <person name="Crous P."/>
            <person name="Grigoriev I."/>
        </authorList>
    </citation>
    <scope>NUCLEOTIDE SEQUENCE</scope>
    <source>
        <strain evidence="5">CBS 110217</strain>
    </source>
</reference>
<feature type="compositionally biased region" description="Polar residues" evidence="3">
    <location>
        <begin position="294"/>
        <end position="313"/>
    </location>
</feature>